<evidence type="ECO:0000256" key="1">
    <source>
        <dbReference type="ARBA" id="ARBA00022617"/>
    </source>
</evidence>
<name>A0ABP8KPN2_9BACT</name>
<dbReference type="SUPFAM" id="SSF46626">
    <property type="entry name" value="Cytochrome c"/>
    <property type="match status" value="1"/>
</dbReference>
<comment type="caution">
    <text evidence="7">The sequence shown here is derived from an EMBL/GenBank/DDBJ whole genome shotgun (WGS) entry which is preliminary data.</text>
</comment>
<keyword evidence="3 4" id="KW-0408">Iron</keyword>
<dbReference type="Pfam" id="PF07583">
    <property type="entry name" value="PSCyt2"/>
    <property type="match status" value="1"/>
</dbReference>
<dbReference type="RefSeq" id="WP_345269731.1">
    <property type="nucleotide sequence ID" value="NZ_BAABHB010000009.1"/>
</dbReference>
<dbReference type="Pfam" id="PF13385">
    <property type="entry name" value="Laminin_G_3"/>
    <property type="match status" value="1"/>
</dbReference>
<dbReference type="InterPro" id="IPR011429">
    <property type="entry name" value="Cyt_c_Planctomycete-type"/>
</dbReference>
<dbReference type="InterPro" id="IPR022655">
    <property type="entry name" value="DUF1553"/>
</dbReference>
<dbReference type="PANTHER" id="PTHR35889:SF3">
    <property type="entry name" value="F-BOX DOMAIN-CONTAINING PROTEIN"/>
    <property type="match status" value="1"/>
</dbReference>
<evidence type="ECO:0000256" key="3">
    <source>
        <dbReference type="ARBA" id="ARBA00023004"/>
    </source>
</evidence>
<evidence type="ECO:0000259" key="6">
    <source>
        <dbReference type="PROSITE" id="PS51007"/>
    </source>
</evidence>
<dbReference type="Proteomes" id="UP001500936">
    <property type="component" value="Unassembled WGS sequence"/>
</dbReference>
<evidence type="ECO:0000313" key="7">
    <source>
        <dbReference type="EMBL" id="GAA4412637.1"/>
    </source>
</evidence>
<accession>A0ABP8KPN2</accession>
<keyword evidence="1 4" id="KW-0349">Heme</keyword>
<dbReference type="PANTHER" id="PTHR35889">
    <property type="entry name" value="CYCLOINULO-OLIGOSACCHARIDE FRUCTANOTRANSFERASE-RELATED"/>
    <property type="match status" value="1"/>
</dbReference>
<dbReference type="PROSITE" id="PS51007">
    <property type="entry name" value="CYTC"/>
    <property type="match status" value="1"/>
</dbReference>
<proteinExistence type="predicted"/>
<dbReference type="InterPro" id="IPR036909">
    <property type="entry name" value="Cyt_c-like_dom_sf"/>
</dbReference>
<dbReference type="Gene3D" id="2.60.120.200">
    <property type="match status" value="1"/>
</dbReference>
<dbReference type="Pfam" id="PF07587">
    <property type="entry name" value="PSD1"/>
    <property type="match status" value="1"/>
</dbReference>
<evidence type="ECO:0000256" key="5">
    <source>
        <dbReference type="SAM" id="MobiDB-lite"/>
    </source>
</evidence>
<evidence type="ECO:0000256" key="4">
    <source>
        <dbReference type="PROSITE-ProRule" id="PRU00433"/>
    </source>
</evidence>
<feature type="region of interest" description="Disordered" evidence="5">
    <location>
        <begin position="481"/>
        <end position="511"/>
    </location>
</feature>
<protein>
    <recommendedName>
        <fullName evidence="6">Cytochrome c domain-containing protein</fullName>
    </recommendedName>
</protein>
<reference evidence="8" key="1">
    <citation type="journal article" date="2019" name="Int. J. Syst. Evol. Microbiol.">
        <title>The Global Catalogue of Microorganisms (GCM) 10K type strain sequencing project: providing services to taxonomists for standard genome sequencing and annotation.</title>
        <authorList>
            <consortium name="The Broad Institute Genomics Platform"/>
            <consortium name="The Broad Institute Genome Sequencing Center for Infectious Disease"/>
            <person name="Wu L."/>
            <person name="Ma J."/>
        </authorList>
    </citation>
    <scope>NUCLEOTIDE SEQUENCE [LARGE SCALE GENOMIC DNA]</scope>
    <source>
        <strain evidence="8">JCM 17925</strain>
    </source>
</reference>
<dbReference type="InterPro" id="IPR013320">
    <property type="entry name" value="ConA-like_dom_sf"/>
</dbReference>
<feature type="domain" description="Cytochrome c" evidence="6">
    <location>
        <begin position="344"/>
        <end position="478"/>
    </location>
</feature>
<dbReference type="InterPro" id="IPR009056">
    <property type="entry name" value="Cyt_c-like_dom"/>
</dbReference>
<sequence>MLRWNDIRFRYIAGSAALAVFCIAVWSSCDRSVDKPAEIVAAEKSLPEKVDYNLHIKPILSDRCFACHGPDKNKQQAGLRLDFPESAYAALKESGHTAIVPGSLRQSEVYHRITSTDPEYMMPTPESNLALSAEEKALIVRWIEQGAEYKPHWSLIAPVKVALPEVKNRLWVRNAIDNFVLKKLEEKGLTPAAEADKTTLLRRLSLDLTGLPPTPAEVDAFLADTSPNAYEKVVDRLLASPHYGERQAVEWLDVARYADTHGYQDDGLRTMWPYRDWVIRAYNQNLPYDKFIAWQLAGDMLSNRDGGPPTQDMLIATAFNRNHQQSQEGGIVDEEYRVEYVADRTNTFGKAMLGLTVECARCHDHKYDPISQKDYFSLYAFFNSNNDRGQIPYNGEAAPTITLTTPEVDAQLKFIREKLTPLQQQLNPNQPDYQQRFAQWLSQAERNPVSSLNTGLIAYYTFDEADRGDIKAYLKAEEEKRKLEQEKRKREEARRKPGDKKPEEKKVVKRKTKEELFKDPRNAFWNSVNDTIPARLGGDPDKYPYAVPGRFGKARYLPGDSYITLPGDFAVFEQNQPFTISSWFNLSKPAIEGTLMGRTTGPMDGNRGYQLDLLPDGRLKLTLSHVWPDNTLDIETIDKVPVKQWFNVAMTYDGLGRTAGLHLYLNGKPMRVQVITDNLKHSMVYGKDRTHWAQHSFYVGRMHDYYTKDYAVDELRIYNRCLTSLEIPPLAGQPDALTNALRTPATRRTHAQRNGLYNYYLTNHDTGYQTTFAELMKLRGDELMLYTNSDQVMVMKDRKFPRKTFVLKRGAYDAPGEEVAPATPAQLMAFPKDLPKNRLGLAKWLLHPENSLFSRVIVNRVWQQYFGQGLVKSSDDFGNQGALPSHLELLDYLAVHFRESAWNYKAFQKLIVMSATYRQSSAISPQAREKDLDNTYLSRGPSYRMSAEQVRDNALAASGLLNRKVGGPSVHPYQPDGIWEALATRNTTKYIQNHGDSLYRRSMYTIWKRSSPPPMMLNFDASERHFCIVKRQKTSTPLQALVTLNDPQFVEAARVLAQAALTRLPENRPNNVTFASTSQPGKIPVMFATTGRVQNHSAGQHGTNTINRLFKSIISRLPRPNEVTLMTQLYNEELADFRKNPKRAQELLSVGEYPIDKQLPAAELAAWTVVTSTIMNFDEAIIKR</sequence>
<keyword evidence="8" id="KW-1185">Reference proteome</keyword>
<dbReference type="PROSITE" id="PS51257">
    <property type="entry name" value="PROKAR_LIPOPROTEIN"/>
    <property type="match status" value="1"/>
</dbReference>
<keyword evidence="2 4" id="KW-0479">Metal-binding</keyword>
<dbReference type="EMBL" id="BAABHB010000009">
    <property type="protein sequence ID" value="GAA4412637.1"/>
    <property type="molecule type" value="Genomic_DNA"/>
</dbReference>
<evidence type="ECO:0000313" key="8">
    <source>
        <dbReference type="Proteomes" id="UP001500936"/>
    </source>
</evidence>
<dbReference type="SUPFAM" id="SSF49899">
    <property type="entry name" value="Concanavalin A-like lectins/glucanases"/>
    <property type="match status" value="1"/>
</dbReference>
<dbReference type="InterPro" id="IPR011444">
    <property type="entry name" value="DUF1549"/>
</dbReference>
<dbReference type="Pfam" id="PF07635">
    <property type="entry name" value="PSCyt1"/>
    <property type="match status" value="1"/>
</dbReference>
<organism evidence="7 8">
    <name type="scientific">Nibrella viscosa</name>
    <dbReference type="NCBI Taxonomy" id="1084524"/>
    <lineage>
        <taxon>Bacteria</taxon>
        <taxon>Pseudomonadati</taxon>
        <taxon>Bacteroidota</taxon>
        <taxon>Cytophagia</taxon>
        <taxon>Cytophagales</taxon>
        <taxon>Spirosomataceae</taxon>
        <taxon>Nibrella</taxon>
    </lineage>
</organism>
<gene>
    <name evidence="7" type="ORF">GCM10023187_40080</name>
</gene>
<evidence type="ECO:0000256" key="2">
    <source>
        <dbReference type="ARBA" id="ARBA00022723"/>
    </source>
</evidence>